<dbReference type="GO" id="GO:0003743">
    <property type="term" value="F:translation initiation factor activity"/>
    <property type="evidence" value="ECO:0007669"/>
    <property type="project" value="UniProtKB-UniRule"/>
</dbReference>
<sequence>MSHRINIECTSEVGAYLTLSNNYCLVGELRSKNTLKYLLENLDMPVVETKINATSVIGSLSRGNKHGLLLPSTTTDQELYHIRNSLPENVVAKRINERLNALGNIILCNDKVCLVHGEIEKETEEEIHDILKVDVFRQNIGSGPLVGKYAALNNQGMLVHPDTREDSMKELSDLLCVNVMAGTVNSGCSRIGGGLVVNDWTCFAGRETSNIELSVIESVFELGDDIDIEGKKKLIIDEIVQ</sequence>
<dbReference type="GO" id="GO:0042256">
    <property type="term" value="P:cytosolic ribosome assembly"/>
    <property type="evidence" value="ECO:0007669"/>
    <property type="project" value="UniProtKB-UniRule"/>
</dbReference>
<keyword evidence="1 3" id="KW-0396">Initiation factor</keyword>
<dbReference type="SUPFAM" id="SSF55909">
    <property type="entry name" value="Pentein"/>
    <property type="match status" value="1"/>
</dbReference>
<dbReference type="GO" id="GO:0005737">
    <property type="term" value="C:cytoplasm"/>
    <property type="evidence" value="ECO:0007669"/>
    <property type="project" value="UniProtKB-SubCell"/>
</dbReference>
<dbReference type="VEuPathDB" id="MicrosporidiaDB:AAJ76_8100013353"/>
<dbReference type="Pfam" id="PF01912">
    <property type="entry name" value="eIF-6"/>
    <property type="match status" value="1"/>
</dbReference>
<dbReference type="Proteomes" id="UP000034350">
    <property type="component" value="Unassembled WGS sequence"/>
</dbReference>
<evidence type="ECO:0000256" key="1">
    <source>
        <dbReference type="ARBA" id="ARBA00022540"/>
    </source>
</evidence>
<comment type="caution">
    <text evidence="4">The sequence shown here is derived from an EMBL/GenBank/DDBJ whole genome shotgun (WGS) entry which is preliminary data.</text>
</comment>
<dbReference type="HAMAP" id="MF_00032">
    <property type="entry name" value="eIF_6"/>
    <property type="match status" value="1"/>
</dbReference>
<dbReference type="GO" id="GO:0043023">
    <property type="term" value="F:ribosomal large subunit binding"/>
    <property type="evidence" value="ECO:0007669"/>
    <property type="project" value="UniProtKB-UniRule"/>
</dbReference>
<dbReference type="GO" id="GO:0005730">
    <property type="term" value="C:nucleolus"/>
    <property type="evidence" value="ECO:0007669"/>
    <property type="project" value="UniProtKB-SubCell"/>
</dbReference>
<keyword evidence="3" id="KW-0539">Nucleus</keyword>
<name>A0A0F9Z951_9MICR</name>
<evidence type="ECO:0000313" key="4">
    <source>
        <dbReference type="EMBL" id="KKO74344.1"/>
    </source>
</evidence>
<comment type="caution">
    <text evidence="3">Lacks conserved residue(s) required for the propagation of feature annotation.</text>
</comment>
<evidence type="ECO:0000256" key="3">
    <source>
        <dbReference type="HAMAP-Rule" id="MF_03132"/>
    </source>
</evidence>
<comment type="subunit">
    <text evidence="3">Monomer. Associates with the 60S ribosomal subunit.</text>
</comment>
<evidence type="ECO:0000256" key="2">
    <source>
        <dbReference type="ARBA" id="ARBA00022917"/>
    </source>
</evidence>
<keyword evidence="3" id="KW-0690">Ribosome biogenesis</keyword>
<gene>
    <name evidence="3" type="primary">TIF6</name>
    <name evidence="4" type="ORF">AAJ76_8100013353</name>
</gene>
<dbReference type="PANTHER" id="PTHR10784">
    <property type="entry name" value="TRANSLATION INITIATION FACTOR 6"/>
    <property type="match status" value="1"/>
</dbReference>
<proteinExistence type="inferred from homology"/>
<evidence type="ECO:0000313" key="5">
    <source>
        <dbReference type="Proteomes" id="UP000034350"/>
    </source>
</evidence>
<keyword evidence="5" id="KW-1185">Reference proteome</keyword>
<dbReference type="SMART" id="SM00654">
    <property type="entry name" value="eIF6"/>
    <property type="match status" value="1"/>
</dbReference>
<dbReference type="Gene3D" id="3.75.10.10">
    <property type="entry name" value="L-arginine/glycine Amidinotransferase, Chain A"/>
    <property type="match status" value="1"/>
</dbReference>
<dbReference type="GO" id="GO:0042273">
    <property type="term" value="P:ribosomal large subunit biogenesis"/>
    <property type="evidence" value="ECO:0007669"/>
    <property type="project" value="UniProtKB-UniRule"/>
</dbReference>
<dbReference type="InterPro" id="IPR002769">
    <property type="entry name" value="eIF6"/>
</dbReference>
<dbReference type="OMA" id="WCAFCGM"/>
<keyword evidence="3" id="KW-0963">Cytoplasm</keyword>
<keyword evidence="2 3" id="KW-0648">Protein biosynthesis</keyword>
<comment type="similarity">
    <text evidence="3">Belongs to the eIF-6 family.</text>
</comment>
<dbReference type="GO" id="GO:0000054">
    <property type="term" value="P:ribosomal subunit export from nucleus"/>
    <property type="evidence" value="ECO:0007669"/>
    <property type="project" value="UniProtKB-UniRule"/>
</dbReference>
<dbReference type="VEuPathDB" id="MicrosporidiaDB:NCER_101899"/>
<comment type="function">
    <text evidence="3">Binds to the 60S ribosomal subunit and prevents its association with the 40S ribosomal subunit to form the 80S initiation complex in the cytoplasm. Is also involved in ribosome biogenesis. Associates with pre-60S subunits in the nucleus and is involved in its nuclear export.</text>
</comment>
<comment type="subcellular location">
    <subcellularLocation>
        <location evidence="3">Cytoplasm</location>
    </subcellularLocation>
    <subcellularLocation>
        <location evidence="3">Nucleus</location>
        <location evidence="3">Nucleolus</location>
    </subcellularLocation>
    <text evidence="3">Shuttles between cytoplasm and nucleus/nucleolus.</text>
</comment>
<protein>
    <recommendedName>
        <fullName evidence="3">Eukaryotic translation initiation factor 6</fullName>
        <shortName evidence="3">eIF-6</shortName>
    </recommendedName>
</protein>
<accession>A0A0F9Z951</accession>
<dbReference type="VEuPathDB" id="MicrosporidiaDB:G9O61_00g007970"/>
<dbReference type="PIRSF" id="PIRSF006413">
    <property type="entry name" value="IF-6"/>
    <property type="match status" value="1"/>
</dbReference>
<dbReference type="CDD" id="cd00527">
    <property type="entry name" value="IF6"/>
    <property type="match status" value="1"/>
</dbReference>
<dbReference type="AlphaFoldDB" id="A0A0F9Z951"/>
<dbReference type="NCBIfam" id="TIGR00323">
    <property type="entry name" value="eIF-6"/>
    <property type="match status" value="1"/>
</dbReference>
<reference evidence="4 5" key="1">
    <citation type="journal article" date="2015" name="Environ. Microbiol.">
        <title>Genome analyses suggest the presence of polyploidy and recent human-driven expansions in eight global populations of the honeybee pathogen Nosema ceranae.</title>
        <authorList>
            <person name="Pelin A."/>
            <person name="Selman M."/>
            <person name="Aris-Brosou S."/>
            <person name="Farinelli L."/>
            <person name="Corradi N."/>
        </authorList>
    </citation>
    <scope>NUCLEOTIDE SEQUENCE [LARGE SCALE GENOMIC DNA]</scope>
    <source>
        <strain evidence="4 5">PA08 1199</strain>
    </source>
</reference>
<dbReference type="EMBL" id="JPQZ01000081">
    <property type="protein sequence ID" value="KKO74344.1"/>
    <property type="molecule type" value="Genomic_DNA"/>
</dbReference>
<dbReference type="OrthoDB" id="4155914at2759"/>
<organism evidence="4 5">
    <name type="scientific">Vairimorpha ceranae</name>
    <dbReference type="NCBI Taxonomy" id="40302"/>
    <lineage>
        <taxon>Eukaryota</taxon>
        <taxon>Fungi</taxon>
        <taxon>Fungi incertae sedis</taxon>
        <taxon>Microsporidia</taxon>
        <taxon>Nosematidae</taxon>
        <taxon>Vairimorpha</taxon>
    </lineage>
</organism>